<dbReference type="OrthoDB" id="4424523at2759"/>
<sequence length="324" mass="37213">EELRNKALSNPNALTEDERDILVCGVAKRNKSSGRHSFWRFHLVEDDKKLAGRVDVILYTQDDIKIQRHANYRLSHTFKEVKAERRENLRQQRIAERAAKMRAAQPRWLNHMSDAKLFRWGFVIFRTAYSEGTEQKWRTFQYAYTCNKNAQLNQGWKRASSLCSHHQPLFVSDSSLEGAGVDVLRQRFKIMREQNEIPAGIATDCFLIADLAALDEASITLRTKYQPKAPGEPDPWQFTVFIRAVNPDYDTSEGDLAGYEGEITIPLPKVFDWLYYCFLAKSEDWEARYNVVKGGPAEMMSPSSPYPAYRPGTEAANLSEILPP</sequence>
<accession>A0A2T3ZLL2</accession>
<gene>
    <name evidence="1" type="ORF">M441DRAFT_452025</name>
</gene>
<reference evidence="1 2" key="1">
    <citation type="submission" date="2016-07" db="EMBL/GenBank/DDBJ databases">
        <title>Multiple horizontal gene transfer events from other fungi enriched the ability of initially mycotrophic Trichoderma (Ascomycota) to feed on dead plant biomass.</title>
        <authorList>
            <consortium name="DOE Joint Genome Institute"/>
            <person name="Aerts A."/>
            <person name="Atanasova L."/>
            <person name="Chenthamara K."/>
            <person name="Zhang J."/>
            <person name="Grujic M."/>
            <person name="Henrissat B."/>
            <person name="Kuo A."/>
            <person name="Salamov A."/>
            <person name="Lipzen A."/>
            <person name="Labutti K."/>
            <person name="Barry K."/>
            <person name="Miao Y."/>
            <person name="Rahimi M.J."/>
            <person name="Shen Q."/>
            <person name="Grigoriev I.V."/>
            <person name="Kubicek C.P."/>
            <person name="Druzhinina I.S."/>
        </authorList>
    </citation>
    <scope>NUCLEOTIDE SEQUENCE [LARGE SCALE GENOMIC DNA]</scope>
    <source>
        <strain evidence="1 2">CBS 433.97</strain>
    </source>
</reference>
<name>A0A2T3ZLL2_TRIA4</name>
<organism evidence="1 2">
    <name type="scientific">Trichoderma asperellum (strain ATCC 204424 / CBS 433.97 / NBRC 101777)</name>
    <dbReference type="NCBI Taxonomy" id="1042311"/>
    <lineage>
        <taxon>Eukaryota</taxon>
        <taxon>Fungi</taxon>
        <taxon>Dikarya</taxon>
        <taxon>Ascomycota</taxon>
        <taxon>Pezizomycotina</taxon>
        <taxon>Sordariomycetes</taxon>
        <taxon>Hypocreomycetidae</taxon>
        <taxon>Hypocreales</taxon>
        <taxon>Hypocreaceae</taxon>
        <taxon>Trichoderma</taxon>
    </lineage>
</organism>
<dbReference type="EMBL" id="KZ679257">
    <property type="protein sequence ID" value="PTB45698.1"/>
    <property type="molecule type" value="Genomic_DNA"/>
</dbReference>
<dbReference type="AlphaFoldDB" id="A0A2T3ZLL2"/>
<keyword evidence="2" id="KW-1185">Reference proteome</keyword>
<feature type="non-terminal residue" evidence="1">
    <location>
        <position position="1"/>
    </location>
</feature>
<evidence type="ECO:0000313" key="2">
    <source>
        <dbReference type="Proteomes" id="UP000240493"/>
    </source>
</evidence>
<dbReference type="Proteomes" id="UP000240493">
    <property type="component" value="Unassembled WGS sequence"/>
</dbReference>
<evidence type="ECO:0000313" key="1">
    <source>
        <dbReference type="EMBL" id="PTB45698.1"/>
    </source>
</evidence>
<protein>
    <submittedName>
        <fullName evidence="1">Uncharacterized protein</fullName>
    </submittedName>
</protein>
<proteinExistence type="predicted"/>